<feature type="region of interest" description="Disordered" evidence="1">
    <location>
        <begin position="283"/>
        <end position="390"/>
    </location>
</feature>
<sequence>MSGTLLSISRISKSTVFTRHAARSLATEAHPFSDSTSRNSSLRPKRNRLESQPNSIYVRAWDEIDSMPALFALVRGIEKRFGQVREFRVTRDYDISTSYAHFFIAEFKYPDAIERVPENGTHIKVEVPLVPRHRPGGVGLDELQGLLEADDWDPTLASGKQVIKALPSVEEERSMRTRVVELIVQRTKGYKADPREAQRSRHAVPFGLAFYQWGGFYRPSTADAPPVPEVMQQVLAKWQRKADRQSVADTRTPRRTGAPARKPDSQDSENVEDIDFMDCEAAQRAQEEQEANPVNTSAPSESTDSAPSVTSAASSEPVASSETVAQPAATEQPERPKRLSQREKILMLARMHAKTPLEEAKAEVEAEVEKQAEEEQAQEQAKAAEEEEKKATLGGLRNRLLRILGKLP</sequence>
<comment type="caution">
    <text evidence="2">The sequence shown here is derived from an EMBL/GenBank/DDBJ whole genome shotgun (WGS) entry which is preliminary data.</text>
</comment>
<organism evidence="2 3">
    <name type="scientific">Pycnoporus cinnabarinus</name>
    <name type="common">Cinnabar-red polypore</name>
    <name type="synonym">Trametes cinnabarina</name>
    <dbReference type="NCBI Taxonomy" id="5643"/>
    <lineage>
        <taxon>Eukaryota</taxon>
        <taxon>Fungi</taxon>
        <taxon>Dikarya</taxon>
        <taxon>Basidiomycota</taxon>
        <taxon>Agaricomycotina</taxon>
        <taxon>Agaricomycetes</taxon>
        <taxon>Polyporales</taxon>
        <taxon>Polyporaceae</taxon>
        <taxon>Trametes</taxon>
    </lineage>
</organism>
<feature type="region of interest" description="Disordered" evidence="1">
    <location>
        <begin position="235"/>
        <end position="271"/>
    </location>
</feature>
<reference evidence="2" key="1">
    <citation type="submission" date="2014-01" db="EMBL/GenBank/DDBJ databases">
        <title>The genome of the white-rot fungus Pycnoporus cinnabarinus: a basidiomycete model with a versatile arsenal for lignocellulosic biomass breakdown.</title>
        <authorList>
            <person name="Levasseur A."/>
            <person name="Lomascolo A."/>
            <person name="Ruiz-Duenas F.J."/>
            <person name="Uzan E."/>
            <person name="Piumi F."/>
            <person name="Kues U."/>
            <person name="Ram A.F.J."/>
            <person name="Murat C."/>
            <person name="Haon M."/>
            <person name="Benoit I."/>
            <person name="Arfi Y."/>
            <person name="Chevret D."/>
            <person name="Drula E."/>
            <person name="Kwon M.J."/>
            <person name="Gouret P."/>
            <person name="Lesage-Meessen L."/>
            <person name="Lombard V."/>
            <person name="Mariette J."/>
            <person name="Noirot C."/>
            <person name="Park J."/>
            <person name="Patyshakuliyeva A."/>
            <person name="Wieneger R.A.B."/>
            <person name="Wosten H.A.B."/>
            <person name="Martin F."/>
            <person name="Coutinho P.M."/>
            <person name="de Vries R."/>
            <person name="Martinez A.T."/>
            <person name="Klopp C."/>
            <person name="Pontarotti P."/>
            <person name="Henrissat B."/>
            <person name="Record E."/>
        </authorList>
    </citation>
    <scope>NUCLEOTIDE SEQUENCE [LARGE SCALE GENOMIC DNA]</scope>
    <source>
        <strain evidence="2">BRFM137</strain>
    </source>
</reference>
<dbReference type="Proteomes" id="UP000029665">
    <property type="component" value="Unassembled WGS sequence"/>
</dbReference>
<evidence type="ECO:0000256" key="1">
    <source>
        <dbReference type="SAM" id="MobiDB-lite"/>
    </source>
</evidence>
<gene>
    <name evidence="2" type="ORF">BN946_scf184985.g48</name>
</gene>
<feature type="compositionally biased region" description="Basic and acidic residues" evidence="1">
    <location>
        <begin position="332"/>
        <end position="345"/>
    </location>
</feature>
<protein>
    <submittedName>
        <fullName evidence="2">Uncharacterized protein</fullName>
    </submittedName>
</protein>
<evidence type="ECO:0000313" key="2">
    <source>
        <dbReference type="EMBL" id="CDO72629.1"/>
    </source>
</evidence>
<evidence type="ECO:0000313" key="3">
    <source>
        <dbReference type="Proteomes" id="UP000029665"/>
    </source>
</evidence>
<keyword evidence="3" id="KW-1185">Reference proteome</keyword>
<feature type="compositionally biased region" description="Polar residues" evidence="1">
    <location>
        <begin position="33"/>
        <end position="42"/>
    </location>
</feature>
<dbReference type="HOGENOM" id="CLU_797212_0_0_1"/>
<dbReference type="AlphaFoldDB" id="A0A060SK63"/>
<feature type="region of interest" description="Disordered" evidence="1">
    <location>
        <begin position="28"/>
        <end position="48"/>
    </location>
</feature>
<accession>A0A060SK63</accession>
<name>A0A060SK63_PYCCI</name>
<dbReference type="EMBL" id="CCBP010000115">
    <property type="protein sequence ID" value="CDO72629.1"/>
    <property type="molecule type" value="Genomic_DNA"/>
</dbReference>
<feature type="compositionally biased region" description="Polar residues" evidence="1">
    <location>
        <begin position="292"/>
        <end position="304"/>
    </location>
</feature>
<feature type="compositionally biased region" description="Basic and acidic residues" evidence="1">
    <location>
        <begin position="355"/>
        <end position="373"/>
    </location>
</feature>
<proteinExistence type="predicted"/>
<dbReference type="OrthoDB" id="3362336at2759"/>
<dbReference type="OMA" id="YGRIREY"/>
<feature type="compositionally biased region" description="Low complexity" evidence="1">
    <location>
        <begin position="305"/>
        <end position="325"/>
    </location>
</feature>